<organism evidence="13 14">
    <name type="scientific">Cyclospora cayetanensis</name>
    <dbReference type="NCBI Taxonomy" id="88456"/>
    <lineage>
        <taxon>Eukaryota</taxon>
        <taxon>Sar</taxon>
        <taxon>Alveolata</taxon>
        <taxon>Apicomplexa</taxon>
        <taxon>Conoidasida</taxon>
        <taxon>Coccidia</taxon>
        <taxon>Eucoccidiorida</taxon>
        <taxon>Eimeriorina</taxon>
        <taxon>Eimeriidae</taxon>
        <taxon>Cyclospora</taxon>
    </lineage>
</organism>
<protein>
    <recommendedName>
        <fullName evidence="2">isoleucine--tRNA ligase</fullName>
        <ecNumber evidence="2">6.1.1.5</ecNumber>
    </recommendedName>
    <alternativeName>
        <fullName evidence="8">Isoleucyl-tRNA synthetase</fullName>
    </alternativeName>
</protein>
<dbReference type="FunFam" id="3.40.50.620:FF:000023">
    <property type="entry name" value="Isoleucyl-tRNA synthetase,cytoplasmic"/>
    <property type="match status" value="1"/>
</dbReference>
<dbReference type="SUPFAM" id="SSF50677">
    <property type="entry name" value="ValRS/IleRS/LeuRS editing domain"/>
    <property type="match status" value="2"/>
</dbReference>
<feature type="region of interest" description="Disordered" evidence="11">
    <location>
        <begin position="1"/>
        <end position="35"/>
    </location>
</feature>
<evidence type="ECO:0000313" key="13">
    <source>
        <dbReference type="EMBL" id="OEH78112.1"/>
    </source>
</evidence>
<keyword evidence="4 10" id="KW-0547">Nucleotide-binding</keyword>
<sequence>MTTPGGEVLQRKDKTAPLTFEPLPERPNFPAEEERTLSRWREEEAFKKSLELSKGRKPFSFYDGPPFATGLPHYGHILAGTIKDVVCRFAHQTGHFVERRFGWDCHGLPIEFEIDKLLKINTRQQVLQFGIPQYNEQCRSIVLRYSSQWKDIVASAPLRLLHASPVRAERTGRWIDFNNGYRTMDRDFMESVWWVFKQLFDKKMVYRAFKVMPFSTACGTPLSNFEANQNYKDVSDPSVVVAFKCADTTAFPERFEFVAWTTTPWTLPANLALCVHPTMTYLRIHLKSNKRILVLAKDRLEWVCKQMKLDPVADIEVLAEFPGETLRGLRYVPLFDCYASTSPFALSAFRVCVDNFVTADSGAFFSKVGSLDAVRAPPGSSLSLSGAGCLHDIAFLNLAVVRHVLWCRKGPPDISVRRILWGYRRAVGDIDMPPSAICGSSSVIQVGGPLACPIDDNGIVTSDVPFAAGLNFKAADKEIKAVLKQNGSLLAASDLIHSYPFCWRSDTPLIYKAVPSWFIRVEDMREKLQKNNMLSRWVPAALQEKRFHNWLGEAKDWCVSRNRFWGTPLPLWASEDFSQLVCIGKADWKQRSEETNDRHNEPARLRASDSSIDVLGIAAVAMPAWLLLNATF</sequence>
<dbReference type="AlphaFoldDB" id="A0A1D3D3T6"/>
<evidence type="ECO:0000256" key="4">
    <source>
        <dbReference type="ARBA" id="ARBA00022741"/>
    </source>
</evidence>
<dbReference type="GO" id="GO:0002161">
    <property type="term" value="F:aminoacyl-tRNA deacylase activity"/>
    <property type="evidence" value="ECO:0007669"/>
    <property type="project" value="InterPro"/>
</dbReference>
<dbReference type="InterPro" id="IPR009008">
    <property type="entry name" value="Val/Leu/Ile-tRNA-synth_edit"/>
</dbReference>
<dbReference type="Proteomes" id="UP000095192">
    <property type="component" value="Unassembled WGS sequence"/>
</dbReference>
<dbReference type="SUPFAM" id="SSF52374">
    <property type="entry name" value="Nucleotidylyl transferase"/>
    <property type="match status" value="1"/>
</dbReference>
<dbReference type="PRINTS" id="PR00984">
    <property type="entry name" value="TRNASYNTHILE"/>
</dbReference>
<dbReference type="InterPro" id="IPR001412">
    <property type="entry name" value="aa-tRNA-synth_I_CS"/>
</dbReference>
<keyword evidence="3 10" id="KW-0436">Ligase</keyword>
<dbReference type="Gene3D" id="3.90.740.10">
    <property type="entry name" value="Valyl/Leucyl/Isoleucyl-tRNA synthetase, editing domain"/>
    <property type="match status" value="1"/>
</dbReference>
<dbReference type="PANTHER" id="PTHR42780">
    <property type="entry name" value="SOLEUCYL-TRNA SYNTHETASE"/>
    <property type="match status" value="1"/>
</dbReference>
<dbReference type="GO" id="GO:0004822">
    <property type="term" value="F:isoleucine-tRNA ligase activity"/>
    <property type="evidence" value="ECO:0007669"/>
    <property type="project" value="UniProtKB-EC"/>
</dbReference>
<evidence type="ECO:0000256" key="2">
    <source>
        <dbReference type="ARBA" id="ARBA00013165"/>
    </source>
</evidence>
<evidence type="ECO:0000256" key="9">
    <source>
        <dbReference type="ARBA" id="ARBA00048359"/>
    </source>
</evidence>
<evidence type="ECO:0000256" key="11">
    <source>
        <dbReference type="SAM" id="MobiDB-lite"/>
    </source>
</evidence>
<evidence type="ECO:0000256" key="3">
    <source>
        <dbReference type="ARBA" id="ARBA00022598"/>
    </source>
</evidence>
<dbReference type="InterPro" id="IPR014729">
    <property type="entry name" value="Rossmann-like_a/b/a_fold"/>
</dbReference>
<evidence type="ECO:0000256" key="1">
    <source>
        <dbReference type="ARBA" id="ARBA00005594"/>
    </source>
</evidence>
<evidence type="ECO:0000313" key="14">
    <source>
        <dbReference type="Proteomes" id="UP000095192"/>
    </source>
</evidence>
<proteinExistence type="inferred from homology"/>
<evidence type="ECO:0000256" key="7">
    <source>
        <dbReference type="ARBA" id="ARBA00023146"/>
    </source>
</evidence>
<comment type="similarity">
    <text evidence="1 10">Belongs to the class-I aminoacyl-tRNA synthetase family.</text>
</comment>
<evidence type="ECO:0000259" key="12">
    <source>
        <dbReference type="Pfam" id="PF00133"/>
    </source>
</evidence>
<name>A0A1D3D3T6_9EIME</name>
<evidence type="ECO:0000256" key="5">
    <source>
        <dbReference type="ARBA" id="ARBA00022840"/>
    </source>
</evidence>
<reference evidence="13 14" key="1">
    <citation type="journal article" date="2016" name="BMC Genomics">
        <title>Comparative genomics reveals Cyclospora cayetanensis possesses coccidia-like metabolism and invasion components but unique surface antigens.</title>
        <authorList>
            <person name="Liu S."/>
            <person name="Wang L."/>
            <person name="Zheng H."/>
            <person name="Xu Z."/>
            <person name="Roellig D.M."/>
            <person name="Li N."/>
            <person name="Frace M.A."/>
            <person name="Tang K."/>
            <person name="Arrowood M.J."/>
            <person name="Moss D.M."/>
            <person name="Zhang L."/>
            <person name="Feng Y."/>
            <person name="Xiao L."/>
        </authorList>
    </citation>
    <scope>NUCLEOTIDE SEQUENCE [LARGE SCALE GENOMIC DNA]</scope>
    <source>
        <strain evidence="13 14">CHN_HEN01</strain>
    </source>
</reference>
<dbReference type="EMBL" id="JROU02000847">
    <property type="protein sequence ID" value="OEH78112.1"/>
    <property type="molecule type" value="Genomic_DNA"/>
</dbReference>
<dbReference type="Pfam" id="PF00133">
    <property type="entry name" value="tRNA-synt_1"/>
    <property type="match status" value="1"/>
</dbReference>
<keyword evidence="6 10" id="KW-0648">Protein biosynthesis</keyword>
<evidence type="ECO:0000256" key="10">
    <source>
        <dbReference type="RuleBase" id="RU363035"/>
    </source>
</evidence>
<dbReference type="GO" id="GO:0006428">
    <property type="term" value="P:isoleucyl-tRNA aminoacylation"/>
    <property type="evidence" value="ECO:0007669"/>
    <property type="project" value="InterPro"/>
</dbReference>
<dbReference type="PANTHER" id="PTHR42780:SF1">
    <property type="entry name" value="ISOLEUCINE--TRNA LIGASE, CYTOPLASMIC"/>
    <property type="match status" value="1"/>
</dbReference>
<dbReference type="InterPro" id="IPR002301">
    <property type="entry name" value="Ile-tRNA-ligase"/>
</dbReference>
<dbReference type="InterPro" id="IPR023586">
    <property type="entry name" value="Ile-tRNA-ligase_type2"/>
</dbReference>
<keyword evidence="14" id="KW-1185">Reference proteome</keyword>
<accession>A0A1D3D3T6</accession>
<evidence type="ECO:0000256" key="6">
    <source>
        <dbReference type="ARBA" id="ARBA00022917"/>
    </source>
</evidence>
<dbReference type="EC" id="6.1.1.5" evidence="2"/>
<evidence type="ECO:0000256" key="8">
    <source>
        <dbReference type="ARBA" id="ARBA00032665"/>
    </source>
</evidence>
<comment type="caution">
    <text evidence="13">The sequence shown here is derived from an EMBL/GenBank/DDBJ whole genome shotgun (WGS) entry which is preliminary data.</text>
</comment>
<comment type="catalytic activity">
    <reaction evidence="9">
        <text>tRNA(Ile) + L-isoleucine + ATP = L-isoleucyl-tRNA(Ile) + AMP + diphosphate</text>
        <dbReference type="Rhea" id="RHEA:11060"/>
        <dbReference type="Rhea" id="RHEA-COMP:9666"/>
        <dbReference type="Rhea" id="RHEA-COMP:9695"/>
        <dbReference type="ChEBI" id="CHEBI:30616"/>
        <dbReference type="ChEBI" id="CHEBI:33019"/>
        <dbReference type="ChEBI" id="CHEBI:58045"/>
        <dbReference type="ChEBI" id="CHEBI:78442"/>
        <dbReference type="ChEBI" id="CHEBI:78528"/>
        <dbReference type="ChEBI" id="CHEBI:456215"/>
        <dbReference type="EC" id="6.1.1.5"/>
    </reaction>
</comment>
<dbReference type="PROSITE" id="PS00178">
    <property type="entry name" value="AA_TRNA_LIGASE_I"/>
    <property type="match status" value="1"/>
</dbReference>
<dbReference type="Gene3D" id="3.40.50.620">
    <property type="entry name" value="HUPs"/>
    <property type="match status" value="2"/>
</dbReference>
<keyword evidence="7 10" id="KW-0030">Aminoacyl-tRNA synthetase</keyword>
<dbReference type="VEuPathDB" id="ToxoDB:cyc_00549"/>
<dbReference type="InterPro" id="IPR002300">
    <property type="entry name" value="aa-tRNA-synth_Ia"/>
</dbReference>
<gene>
    <name evidence="13" type="ORF">cyc_00549</name>
</gene>
<dbReference type="GO" id="GO:0005524">
    <property type="term" value="F:ATP binding"/>
    <property type="evidence" value="ECO:0007669"/>
    <property type="project" value="UniProtKB-KW"/>
</dbReference>
<feature type="domain" description="Aminoacyl-tRNA synthetase class Ia" evidence="12">
    <location>
        <begin position="37"/>
        <end position="599"/>
    </location>
</feature>
<dbReference type="InParanoid" id="A0A1D3D3T6"/>
<dbReference type="VEuPathDB" id="ToxoDB:LOC34617710"/>
<keyword evidence="5 10" id="KW-0067">ATP-binding</keyword>